<protein>
    <submittedName>
        <fullName evidence="1">Uncharacterized protein</fullName>
    </submittedName>
</protein>
<evidence type="ECO:0000313" key="2">
    <source>
        <dbReference type="Proteomes" id="UP000273022"/>
    </source>
</evidence>
<accession>A0A3A6U455</accession>
<organism evidence="1 2">
    <name type="scientific">Parashewanella spongiae</name>
    <dbReference type="NCBI Taxonomy" id="342950"/>
    <lineage>
        <taxon>Bacteria</taxon>
        <taxon>Pseudomonadati</taxon>
        <taxon>Pseudomonadota</taxon>
        <taxon>Gammaproteobacteria</taxon>
        <taxon>Alteromonadales</taxon>
        <taxon>Shewanellaceae</taxon>
        <taxon>Parashewanella</taxon>
    </lineage>
</organism>
<dbReference type="EMBL" id="QYYH01000013">
    <property type="protein sequence ID" value="RJY18870.1"/>
    <property type="molecule type" value="Genomic_DNA"/>
</dbReference>
<name>A0A3A6U455_9GAMM</name>
<reference evidence="1 2" key="1">
    <citation type="submission" date="2018-09" db="EMBL/GenBank/DDBJ databases">
        <title>Phylogeny of the Shewanellaceae, and recommendation for two new genera, Pseudoshewanella and Parashewanella.</title>
        <authorList>
            <person name="Wang G."/>
        </authorList>
    </citation>
    <scope>NUCLEOTIDE SEQUENCE [LARGE SCALE GENOMIC DNA]</scope>
    <source>
        <strain evidence="1 2">KCTC 22492</strain>
    </source>
</reference>
<dbReference type="Proteomes" id="UP000273022">
    <property type="component" value="Unassembled WGS sequence"/>
</dbReference>
<evidence type="ECO:0000313" key="1">
    <source>
        <dbReference type="EMBL" id="RJY18870.1"/>
    </source>
</evidence>
<sequence>MGSMAQEIASNTSSSSVLDGYHSESVKVAVSGTTLKDSFLLISTDESHQNRLYATGVGDSTPAVRFHTNENADSSQASGTATGMKINDEQHTDLSEDEIALLGLLKQEEIKQEHVKQQEFATSEVSIPATRLKPVFVRTETQEIKIKYQKDNLSGPTLMHQREPIHSTQYSFEHFTFNEEEKRIREQETRQINSERLLDKKAYESEKQNRLYYRPSLSLDFKTDLQTLFLSKEENEFGYKKISMGGRDFYVTRQTLQKPLYKPVEAPKRITHGKTEKMIAVDDHFVALERAAHRGCYSVQDQQEMQKRLELFQDNPIIVKAWIVDSRLVIAEYGGTNVRKLHVREESKVQLKQYKPFLEFVTTLHANGGRLCCISNDNLLCPNDNGALNFTGWKYIATPDVGSFDEMMFDEYIYTQSLIDKTNKVSILEERKQWMAVAEKHAILLMVCEGTTPRLACAINTSQLRDCKTTILNKKNQGKFIEWITQHVHKKYRNEVILFLKDPVKHPLEYPVSEVLKL</sequence>
<dbReference type="AlphaFoldDB" id="A0A3A6U455"/>
<gene>
    <name evidence="1" type="ORF">D5R81_03230</name>
</gene>
<proteinExistence type="predicted"/>
<keyword evidence="2" id="KW-1185">Reference proteome</keyword>
<comment type="caution">
    <text evidence="1">The sequence shown here is derived from an EMBL/GenBank/DDBJ whole genome shotgun (WGS) entry which is preliminary data.</text>
</comment>